<reference evidence="1" key="1">
    <citation type="submission" date="2021-06" db="EMBL/GenBank/DDBJ databases">
        <title>Comparative genomics, transcriptomics and evolutionary studies reveal genomic signatures of adaptation to plant cell wall in hemibiotrophic fungi.</title>
        <authorList>
            <consortium name="DOE Joint Genome Institute"/>
            <person name="Baroncelli R."/>
            <person name="Diaz J.F."/>
            <person name="Benocci T."/>
            <person name="Peng M."/>
            <person name="Battaglia E."/>
            <person name="Haridas S."/>
            <person name="Andreopoulos W."/>
            <person name="Labutti K."/>
            <person name="Pangilinan J."/>
            <person name="Floch G.L."/>
            <person name="Makela M.R."/>
            <person name="Henrissat B."/>
            <person name="Grigoriev I.V."/>
            <person name="Crouch J.A."/>
            <person name="De Vries R.P."/>
            <person name="Sukno S.A."/>
            <person name="Thon M.R."/>
        </authorList>
    </citation>
    <scope>NUCLEOTIDE SEQUENCE</scope>
    <source>
        <strain evidence="1">MAFF235873</strain>
    </source>
</reference>
<dbReference type="EMBL" id="MU842867">
    <property type="protein sequence ID" value="KAK2029207.1"/>
    <property type="molecule type" value="Genomic_DNA"/>
</dbReference>
<sequence>MEYYGALPSVLLEKLPQHYTSRAEESLHHGEVVNRLAVIHLARPDPSILSHRNESDVSRSSGHAVSGVLAIVLVKGHSAIGSFTMESTSQASNTIVIQLIWDRQANERLYAALVHFRGEGPGRAHKPDKDWETLNSLELFARRGTLTKEGEEAMMAHVKRAVSIRSRAQQFTTRTQMTAQLEARSMMTRSKEAASGLSWPKSFLTTCRKQKSQRRPGVRQPNWMSTRNEILTGSQDLFDLDDQLATGGQVT</sequence>
<name>A0AAD9HJ37_9PEZI</name>
<organism evidence="1 2">
    <name type="scientific">Colletotrichum zoysiae</name>
    <dbReference type="NCBI Taxonomy" id="1216348"/>
    <lineage>
        <taxon>Eukaryota</taxon>
        <taxon>Fungi</taxon>
        <taxon>Dikarya</taxon>
        <taxon>Ascomycota</taxon>
        <taxon>Pezizomycotina</taxon>
        <taxon>Sordariomycetes</taxon>
        <taxon>Hypocreomycetidae</taxon>
        <taxon>Glomerellales</taxon>
        <taxon>Glomerellaceae</taxon>
        <taxon>Colletotrichum</taxon>
        <taxon>Colletotrichum graminicola species complex</taxon>
    </lineage>
</organism>
<proteinExistence type="predicted"/>
<dbReference type="Proteomes" id="UP001232148">
    <property type="component" value="Unassembled WGS sequence"/>
</dbReference>
<protein>
    <submittedName>
        <fullName evidence="1">Uncharacterized protein</fullName>
    </submittedName>
</protein>
<gene>
    <name evidence="1" type="ORF">LX32DRAFT_682662</name>
</gene>
<comment type="caution">
    <text evidence="1">The sequence shown here is derived from an EMBL/GenBank/DDBJ whole genome shotgun (WGS) entry which is preliminary data.</text>
</comment>
<evidence type="ECO:0000313" key="2">
    <source>
        <dbReference type="Proteomes" id="UP001232148"/>
    </source>
</evidence>
<keyword evidence="2" id="KW-1185">Reference proteome</keyword>
<dbReference type="AlphaFoldDB" id="A0AAD9HJ37"/>
<evidence type="ECO:0000313" key="1">
    <source>
        <dbReference type="EMBL" id="KAK2029207.1"/>
    </source>
</evidence>
<accession>A0AAD9HJ37</accession>